<dbReference type="SUPFAM" id="SSF47413">
    <property type="entry name" value="lambda repressor-like DNA-binding domains"/>
    <property type="match status" value="1"/>
</dbReference>
<keyword evidence="2" id="KW-1133">Transmembrane helix</keyword>
<sequence length="193" mass="20553">MWGDTGAVSLRDLRLRRGWSQEHLAEASGVSVRTIQRIEGGQPPSPFTVGALATALDVAPEAVAGTSAHLPVDDRPANDDAPPAPAPELSFPDAVRQAARRWGDFEGRASRSEFWYALLAVLVIVGALAAVDERLGAAALTLFLIPLAAVGSRRLRDTAQSPWWLLFVFAPMGFVIPLTLMAMPGKVSSTDDA</sequence>
<dbReference type="Pfam" id="PF05656">
    <property type="entry name" value="DUF805"/>
    <property type="match status" value="1"/>
</dbReference>
<keyword evidence="5" id="KW-1185">Reference proteome</keyword>
<dbReference type="PANTHER" id="PTHR34980">
    <property type="entry name" value="INNER MEMBRANE PROTEIN-RELATED-RELATED"/>
    <property type="match status" value="1"/>
</dbReference>
<feature type="transmembrane region" description="Helical" evidence="2">
    <location>
        <begin position="162"/>
        <end position="183"/>
    </location>
</feature>
<name>A0ABP8JSU2_9MICO</name>
<proteinExistence type="predicted"/>
<dbReference type="InterPro" id="IPR001387">
    <property type="entry name" value="Cro/C1-type_HTH"/>
</dbReference>
<protein>
    <recommendedName>
        <fullName evidence="3">HTH cro/C1-type domain-containing protein</fullName>
    </recommendedName>
</protein>
<evidence type="ECO:0000313" key="4">
    <source>
        <dbReference type="EMBL" id="GAA4395192.1"/>
    </source>
</evidence>
<feature type="domain" description="HTH cro/C1-type" evidence="3">
    <location>
        <begin position="10"/>
        <end position="63"/>
    </location>
</feature>
<dbReference type="CDD" id="cd00093">
    <property type="entry name" value="HTH_XRE"/>
    <property type="match status" value="1"/>
</dbReference>
<evidence type="ECO:0000313" key="5">
    <source>
        <dbReference type="Proteomes" id="UP001500390"/>
    </source>
</evidence>
<organism evidence="4 5">
    <name type="scientific">Ornithinibacter aureus</name>
    <dbReference type="NCBI Taxonomy" id="622664"/>
    <lineage>
        <taxon>Bacteria</taxon>
        <taxon>Bacillati</taxon>
        <taxon>Actinomycetota</taxon>
        <taxon>Actinomycetes</taxon>
        <taxon>Micrococcales</taxon>
        <taxon>Intrasporangiaceae</taxon>
        <taxon>Ornithinibacter</taxon>
    </lineage>
</organism>
<dbReference type="PANTHER" id="PTHR34980:SF2">
    <property type="entry name" value="INNER MEMBRANE PROTEIN YHAH-RELATED"/>
    <property type="match status" value="1"/>
</dbReference>
<dbReference type="InterPro" id="IPR010982">
    <property type="entry name" value="Lambda_DNA-bd_dom_sf"/>
</dbReference>
<dbReference type="SMART" id="SM00530">
    <property type="entry name" value="HTH_XRE"/>
    <property type="match status" value="1"/>
</dbReference>
<keyword evidence="2" id="KW-0472">Membrane</keyword>
<comment type="caution">
    <text evidence="4">The sequence shown here is derived from an EMBL/GenBank/DDBJ whole genome shotgun (WGS) entry which is preliminary data.</text>
</comment>
<dbReference type="Proteomes" id="UP001500390">
    <property type="component" value="Unassembled WGS sequence"/>
</dbReference>
<dbReference type="Pfam" id="PF13560">
    <property type="entry name" value="HTH_31"/>
    <property type="match status" value="1"/>
</dbReference>
<evidence type="ECO:0000256" key="1">
    <source>
        <dbReference type="SAM" id="MobiDB-lite"/>
    </source>
</evidence>
<feature type="transmembrane region" description="Helical" evidence="2">
    <location>
        <begin position="114"/>
        <end position="131"/>
    </location>
</feature>
<dbReference type="PROSITE" id="PS50943">
    <property type="entry name" value="HTH_CROC1"/>
    <property type="match status" value="1"/>
</dbReference>
<dbReference type="InterPro" id="IPR008523">
    <property type="entry name" value="DUF805"/>
</dbReference>
<reference evidence="5" key="1">
    <citation type="journal article" date="2019" name="Int. J. Syst. Evol. Microbiol.">
        <title>The Global Catalogue of Microorganisms (GCM) 10K type strain sequencing project: providing services to taxonomists for standard genome sequencing and annotation.</title>
        <authorList>
            <consortium name="The Broad Institute Genomics Platform"/>
            <consortium name="The Broad Institute Genome Sequencing Center for Infectious Disease"/>
            <person name="Wu L."/>
            <person name="Ma J."/>
        </authorList>
    </citation>
    <scope>NUCLEOTIDE SEQUENCE [LARGE SCALE GENOMIC DNA]</scope>
    <source>
        <strain evidence="5">JCM 17738</strain>
    </source>
</reference>
<accession>A0ABP8JSU2</accession>
<keyword evidence="2" id="KW-0812">Transmembrane</keyword>
<dbReference type="Gene3D" id="1.10.260.40">
    <property type="entry name" value="lambda repressor-like DNA-binding domains"/>
    <property type="match status" value="1"/>
</dbReference>
<gene>
    <name evidence="4" type="ORF">GCM10023153_16990</name>
</gene>
<evidence type="ECO:0000259" key="3">
    <source>
        <dbReference type="PROSITE" id="PS50943"/>
    </source>
</evidence>
<feature type="transmembrane region" description="Helical" evidence="2">
    <location>
        <begin position="137"/>
        <end position="155"/>
    </location>
</feature>
<evidence type="ECO:0000256" key="2">
    <source>
        <dbReference type="SAM" id="Phobius"/>
    </source>
</evidence>
<dbReference type="EMBL" id="BAABFX010000026">
    <property type="protein sequence ID" value="GAA4395192.1"/>
    <property type="molecule type" value="Genomic_DNA"/>
</dbReference>
<feature type="region of interest" description="Disordered" evidence="1">
    <location>
        <begin position="69"/>
        <end position="90"/>
    </location>
</feature>